<feature type="domain" description="VOC" evidence="4">
    <location>
        <begin position="6"/>
        <end position="138"/>
    </location>
</feature>
<evidence type="ECO:0000313" key="6">
    <source>
        <dbReference type="Proteomes" id="UP001203761"/>
    </source>
</evidence>
<name>A0ABT0R2J7_9MICO</name>
<accession>A0ABT0R2J7</accession>
<proteinExistence type="inferred from homology"/>
<dbReference type="RefSeq" id="WP_249738222.1">
    <property type="nucleotide sequence ID" value="NZ_JAKNCJ010000008.1"/>
</dbReference>
<gene>
    <name evidence="5" type="ORF">Bequi_12265</name>
</gene>
<dbReference type="Proteomes" id="UP001203761">
    <property type="component" value="Unassembled WGS sequence"/>
</dbReference>
<evidence type="ECO:0000256" key="2">
    <source>
        <dbReference type="ARBA" id="ARBA00021572"/>
    </source>
</evidence>
<comment type="similarity">
    <text evidence="1">Belongs to the bleomycin resistance protein family.</text>
</comment>
<dbReference type="SUPFAM" id="SSF54593">
    <property type="entry name" value="Glyoxalase/Bleomycin resistance protein/Dihydroxybiphenyl dioxygenase"/>
    <property type="match status" value="1"/>
</dbReference>
<evidence type="ECO:0000313" key="5">
    <source>
        <dbReference type="EMBL" id="MCL6424142.1"/>
    </source>
</evidence>
<evidence type="ECO:0000256" key="3">
    <source>
        <dbReference type="ARBA" id="ARBA00023251"/>
    </source>
</evidence>
<dbReference type="EMBL" id="JAKNCJ010000008">
    <property type="protein sequence ID" value="MCL6424142.1"/>
    <property type="molecule type" value="Genomic_DNA"/>
</dbReference>
<organism evidence="5 6">
    <name type="scientific">Brachybacterium equifaecis</name>
    <dbReference type="NCBI Taxonomy" id="2910770"/>
    <lineage>
        <taxon>Bacteria</taxon>
        <taxon>Bacillati</taxon>
        <taxon>Actinomycetota</taxon>
        <taxon>Actinomycetes</taxon>
        <taxon>Micrococcales</taxon>
        <taxon>Dermabacteraceae</taxon>
        <taxon>Brachybacterium</taxon>
    </lineage>
</organism>
<dbReference type="InterPro" id="IPR000335">
    <property type="entry name" value="Bleomycin-R"/>
</dbReference>
<dbReference type="Pfam" id="PF00903">
    <property type="entry name" value="Glyoxalase"/>
    <property type="match status" value="1"/>
</dbReference>
<keyword evidence="3" id="KW-0046">Antibiotic resistance</keyword>
<reference evidence="5" key="1">
    <citation type="submission" date="2022-02" db="EMBL/GenBank/DDBJ databases">
        <authorList>
            <person name="Lee M."/>
            <person name="Kim S.-J."/>
            <person name="Jung M.-Y."/>
        </authorList>
    </citation>
    <scope>NUCLEOTIDE SEQUENCE</scope>
    <source>
        <strain evidence="5">JHP9</strain>
    </source>
</reference>
<comment type="caution">
    <text evidence="5">The sequence shown here is derived from an EMBL/GenBank/DDBJ whole genome shotgun (WGS) entry which is preliminary data.</text>
</comment>
<dbReference type="CDD" id="cd08349">
    <property type="entry name" value="BLMA_like"/>
    <property type="match status" value="1"/>
</dbReference>
<protein>
    <recommendedName>
        <fullName evidence="2">Bleomycin resistance protein</fullName>
    </recommendedName>
</protein>
<keyword evidence="6" id="KW-1185">Reference proteome</keyword>
<dbReference type="PROSITE" id="PS51819">
    <property type="entry name" value="VOC"/>
    <property type="match status" value="1"/>
</dbReference>
<dbReference type="InterPro" id="IPR037523">
    <property type="entry name" value="VOC_core"/>
</dbReference>
<dbReference type="InterPro" id="IPR029068">
    <property type="entry name" value="Glyas_Bleomycin-R_OHBP_Dase"/>
</dbReference>
<evidence type="ECO:0000259" key="4">
    <source>
        <dbReference type="PROSITE" id="PS51819"/>
    </source>
</evidence>
<dbReference type="InterPro" id="IPR004360">
    <property type="entry name" value="Glyas_Fos-R_dOase_dom"/>
</dbReference>
<sequence length="152" mass="16529">MSDMLEPALVPELLVADLEESLAFWVGIAGFSISYDRPEERFAYLALGSAHLMLEQEGVGRNWITGPLERPLGRGINLQISVFEAQLETILAGLGSAGRTLFMEPETRWYRVGEQDEAGVRQFLVTDPDGYLVRFQALGGAAVSGLSGKVGV</sequence>
<dbReference type="Gene3D" id="3.10.180.10">
    <property type="entry name" value="2,3-Dihydroxybiphenyl 1,2-Dioxygenase, domain 1"/>
    <property type="match status" value="1"/>
</dbReference>
<evidence type="ECO:0000256" key="1">
    <source>
        <dbReference type="ARBA" id="ARBA00011051"/>
    </source>
</evidence>